<dbReference type="EMBL" id="CAJVQC010119791">
    <property type="protein sequence ID" value="CAG8838180.1"/>
    <property type="molecule type" value="Genomic_DNA"/>
</dbReference>
<name>A0ACA9SGW4_9GLOM</name>
<reference evidence="1" key="1">
    <citation type="submission" date="2021-06" db="EMBL/GenBank/DDBJ databases">
        <authorList>
            <person name="Kallberg Y."/>
            <person name="Tangrot J."/>
            <person name="Rosling A."/>
        </authorList>
    </citation>
    <scope>NUCLEOTIDE SEQUENCE</scope>
    <source>
        <strain evidence="1">MA461A</strain>
    </source>
</reference>
<gene>
    <name evidence="1" type="ORF">RPERSI_LOCUS30579</name>
</gene>
<feature type="non-terminal residue" evidence="1">
    <location>
        <position position="90"/>
    </location>
</feature>
<evidence type="ECO:0000313" key="1">
    <source>
        <dbReference type="EMBL" id="CAG8838180.1"/>
    </source>
</evidence>
<proteinExistence type="predicted"/>
<comment type="caution">
    <text evidence="1">The sequence shown here is derived from an EMBL/GenBank/DDBJ whole genome shotgun (WGS) entry which is preliminary data.</text>
</comment>
<protein>
    <submittedName>
        <fullName evidence="1">23726_t:CDS:1</fullName>
    </submittedName>
</protein>
<dbReference type="Proteomes" id="UP000789920">
    <property type="component" value="Unassembled WGS sequence"/>
</dbReference>
<keyword evidence="2" id="KW-1185">Reference proteome</keyword>
<organism evidence="1 2">
    <name type="scientific">Racocetra persica</name>
    <dbReference type="NCBI Taxonomy" id="160502"/>
    <lineage>
        <taxon>Eukaryota</taxon>
        <taxon>Fungi</taxon>
        <taxon>Fungi incertae sedis</taxon>
        <taxon>Mucoromycota</taxon>
        <taxon>Glomeromycotina</taxon>
        <taxon>Glomeromycetes</taxon>
        <taxon>Diversisporales</taxon>
        <taxon>Gigasporaceae</taxon>
        <taxon>Racocetra</taxon>
    </lineage>
</organism>
<sequence>ICPFLFIPSQQFILDQQYSLISNEQHWSNEHSISALPCNSFESNLFEENIMNDITSSVNNISDEEPCQLFEEYKSILQDALTIVQEQHAA</sequence>
<evidence type="ECO:0000313" key="2">
    <source>
        <dbReference type="Proteomes" id="UP000789920"/>
    </source>
</evidence>
<accession>A0ACA9SGW4</accession>
<feature type="non-terminal residue" evidence="1">
    <location>
        <position position="1"/>
    </location>
</feature>